<sequence>MIFEKYLQEKDSFIFELDNVIFPEKDYFLQVYYLFAQFMEYGEQLNAAELLKYMQEIYVDEGADHVFAKTAEKFNIPEKYKVNFDMLLLSVRLPLKLLIYNEVLSFLQSIVLERKQIFLLVSGNPGMQLNKIKQTEWNGLEKYLTVFFTEEFEPEQDALKLIIEKQELKKDTVLLIGNSKFAKNSALKCKIEYLIVNELFKV</sequence>
<keyword evidence="1" id="KW-0378">Hydrolase</keyword>
<protein>
    <submittedName>
        <fullName evidence="1">HAD hydrolase-like protein</fullName>
    </submittedName>
</protein>
<organism evidence="1 2">
    <name type="scientific">Candidatus Pedobacter colombiensis</name>
    <dbReference type="NCBI Taxonomy" id="3121371"/>
    <lineage>
        <taxon>Bacteria</taxon>
        <taxon>Pseudomonadati</taxon>
        <taxon>Bacteroidota</taxon>
        <taxon>Sphingobacteriia</taxon>
        <taxon>Sphingobacteriales</taxon>
        <taxon>Sphingobacteriaceae</taxon>
        <taxon>Pedobacter</taxon>
    </lineage>
</organism>
<proteinExistence type="predicted"/>
<reference evidence="1" key="1">
    <citation type="submission" date="2023-03" db="EMBL/GenBank/DDBJ databases">
        <title>Andean soil-derived lignocellulolytic bacterial consortium as a source of novel taxa and putative plastic-active enzymes.</title>
        <authorList>
            <person name="Diaz-Garcia L."/>
            <person name="Chuvochina M."/>
            <person name="Feuerriegel G."/>
            <person name="Bunk B."/>
            <person name="Sproer C."/>
            <person name="Streit W.R."/>
            <person name="Rodriguez L.M."/>
            <person name="Overmann J."/>
            <person name="Jimenez D.J."/>
        </authorList>
    </citation>
    <scope>NUCLEOTIDE SEQUENCE</scope>
    <source>
        <strain evidence="1">MAG 3858</strain>
    </source>
</reference>
<dbReference type="GO" id="GO:0016787">
    <property type="term" value="F:hydrolase activity"/>
    <property type="evidence" value="ECO:0007669"/>
    <property type="project" value="UniProtKB-KW"/>
</dbReference>
<dbReference type="EMBL" id="CP119313">
    <property type="protein sequence ID" value="WEK18084.1"/>
    <property type="molecule type" value="Genomic_DNA"/>
</dbReference>
<dbReference type="AlphaFoldDB" id="A0AAJ5W4U4"/>
<dbReference type="Proteomes" id="UP001214530">
    <property type="component" value="Chromosome"/>
</dbReference>
<dbReference type="InterPro" id="IPR023214">
    <property type="entry name" value="HAD_sf"/>
</dbReference>
<dbReference type="SUPFAM" id="SSF56784">
    <property type="entry name" value="HAD-like"/>
    <property type="match status" value="1"/>
</dbReference>
<accession>A0AAJ5W4U4</accession>
<dbReference type="Gene3D" id="1.10.150.520">
    <property type="match status" value="1"/>
</dbReference>
<dbReference type="InterPro" id="IPR041492">
    <property type="entry name" value="HAD_2"/>
</dbReference>
<name>A0AAJ5W4U4_9SPHI</name>
<dbReference type="Pfam" id="PF13419">
    <property type="entry name" value="HAD_2"/>
    <property type="match status" value="1"/>
</dbReference>
<evidence type="ECO:0000313" key="1">
    <source>
        <dbReference type="EMBL" id="WEK18084.1"/>
    </source>
</evidence>
<gene>
    <name evidence="1" type="ORF">P0Y49_14910</name>
</gene>
<dbReference type="Gene3D" id="3.40.50.1000">
    <property type="entry name" value="HAD superfamily/HAD-like"/>
    <property type="match status" value="1"/>
</dbReference>
<evidence type="ECO:0000313" key="2">
    <source>
        <dbReference type="Proteomes" id="UP001214530"/>
    </source>
</evidence>
<dbReference type="InterPro" id="IPR036412">
    <property type="entry name" value="HAD-like_sf"/>
</dbReference>